<dbReference type="InterPro" id="IPR000719">
    <property type="entry name" value="Prot_kinase_dom"/>
</dbReference>
<dbReference type="EMBL" id="BIFR01000001">
    <property type="protein sequence ID" value="GCE10444.1"/>
    <property type="molecule type" value="Genomic_DNA"/>
</dbReference>
<dbReference type="Proteomes" id="UP000287352">
    <property type="component" value="Unassembled WGS sequence"/>
</dbReference>
<dbReference type="PROSITE" id="PS50011">
    <property type="entry name" value="PROTEIN_KINASE_DOM"/>
    <property type="match status" value="1"/>
</dbReference>
<feature type="transmembrane region" description="Helical" evidence="9">
    <location>
        <begin position="579"/>
        <end position="601"/>
    </location>
</feature>
<evidence type="ECO:0000256" key="6">
    <source>
        <dbReference type="ARBA" id="ARBA00022840"/>
    </source>
</evidence>
<evidence type="ECO:0000313" key="11">
    <source>
        <dbReference type="EMBL" id="GCE10444.1"/>
    </source>
</evidence>
<evidence type="ECO:0000256" key="9">
    <source>
        <dbReference type="SAM" id="Phobius"/>
    </source>
</evidence>
<evidence type="ECO:0000256" key="1">
    <source>
        <dbReference type="ARBA" id="ARBA00012513"/>
    </source>
</evidence>
<dbReference type="OrthoDB" id="136279at2"/>
<keyword evidence="12" id="KW-1185">Reference proteome</keyword>
<organism evidence="11 12">
    <name type="scientific">Tengunoibacter tsumagoiensis</name>
    <dbReference type="NCBI Taxonomy" id="2014871"/>
    <lineage>
        <taxon>Bacteria</taxon>
        <taxon>Bacillati</taxon>
        <taxon>Chloroflexota</taxon>
        <taxon>Ktedonobacteria</taxon>
        <taxon>Ktedonobacterales</taxon>
        <taxon>Dictyobacteraceae</taxon>
        <taxon>Tengunoibacter</taxon>
    </lineage>
</organism>
<protein>
    <recommendedName>
        <fullName evidence="1">non-specific serine/threonine protein kinase</fullName>
        <ecNumber evidence="1">2.7.11.1</ecNumber>
    </recommendedName>
</protein>
<accession>A0A401ZUP3</accession>
<keyword evidence="2" id="KW-0723">Serine/threonine-protein kinase</keyword>
<feature type="domain" description="Protein kinase" evidence="10">
    <location>
        <begin position="1"/>
        <end position="241"/>
    </location>
</feature>
<feature type="transmembrane region" description="Helical" evidence="9">
    <location>
        <begin position="704"/>
        <end position="725"/>
    </location>
</feature>
<proteinExistence type="predicted"/>
<keyword evidence="9" id="KW-0472">Membrane</keyword>
<evidence type="ECO:0000313" key="12">
    <source>
        <dbReference type="Proteomes" id="UP000287352"/>
    </source>
</evidence>
<dbReference type="AlphaFoldDB" id="A0A401ZUP3"/>
<dbReference type="SMART" id="SM00220">
    <property type="entry name" value="S_TKc"/>
    <property type="match status" value="1"/>
</dbReference>
<reference evidence="12" key="1">
    <citation type="submission" date="2018-12" db="EMBL/GenBank/DDBJ databases">
        <title>Tengunoibacter tsumagoiensis gen. nov., sp. nov., Dictyobacter kobayashii sp. nov., D. alpinus sp. nov., and D. joshuensis sp. nov. and description of Dictyobacteraceae fam. nov. within the order Ktedonobacterales isolated from Tengu-no-mugimeshi.</title>
        <authorList>
            <person name="Wang C.M."/>
            <person name="Zheng Y."/>
            <person name="Sakai Y."/>
            <person name="Toyoda A."/>
            <person name="Minakuchi Y."/>
            <person name="Abe K."/>
            <person name="Yokota A."/>
            <person name="Yabe S."/>
        </authorList>
    </citation>
    <scope>NUCLEOTIDE SEQUENCE [LARGE SCALE GENOMIC DNA]</scope>
    <source>
        <strain evidence="12">Uno3</strain>
    </source>
</reference>
<dbReference type="GO" id="GO:0005524">
    <property type="term" value="F:ATP binding"/>
    <property type="evidence" value="ECO:0007669"/>
    <property type="project" value="UniProtKB-KW"/>
</dbReference>
<dbReference type="EC" id="2.7.11.1" evidence="1"/>
<evidence type="ECO:0000256" key="8">
    <source>
        <dbReference type="ARBA" id="ARBA00048679"/>
    </source>
</evidence>
<keyword evidence="9" id="KW-1133">Transmembrane helix</keyword>
<feature type="transmembrane region" description="Helical" evidence="9">
    <location>
        <begin position="550"/>
        <end position="567"/>
    </location>
</feature>
<dbReference type="Gene3D" id="1.10.510.10">
    <property type="entry name" value="Transferase(Phosphotransferase) domain 1"/>
    <property type="match status" value="1"/>
</dbReference>
<evidence type="ECO:0000256" key="2">
    <source>
        <dbReference type="ARBA" id="ARBA00022527"/>
    </source>
</evidence>
<dbReference type="PANTHER" id="PTHR24363">
    <property type="entry name" value="SERINE/THREONINE PROTEIN KINASE"/>
    <property type="match status" value="1"/>
</dbReference>
<feature type="transmembrane region" description="Helical" evidence="9">
    <location>
        <begin position="680"/>
        <end position="698"/>
    </location>
</feature>
<evidence type="ECO:0000256" key="4">
    <source>
        <dbReference type="ARBA" id="ARBA00022741"/>
    </source>
</evidence>
<gene>
    <name evidence="11" type="ORF">KTT_03030</name>
</gene>
<evidence type="ECO:0000259" key="10">
    <source>
        <dbReference type="PROSITE" id="PS50011"/>
    </source>
</evidence>
<dbReference type="InterPro" id="IPR011009">
    <property type="entry name" value="Kinase-like_dom_sf"/>
</dbReference>
<dbReference type="GO" id="GO:0004674">
    <property type="term" value="F:protein serine/threonine kinase activity"/>
    <property type="evidence" value="ECO:0007669"/>
    <property type="project" value="UniProtKB-KW"/>
</dbReference>
<keyword evidence="9" id="KW-0812">Transmembrane</keyword>
<evidence type="ECO:0000256" key="7">
    <source>
        <dbReference type="ARBA" id="ARBA00047899"/>
    </source>
</evidence>
<comment type="catalytic activity">
    <reaction evidence="7">
        <text>L-threonyl-[protein] + ATP = O-phospho-L-threonyl-[protein] + ADP + H(+)</text>
        <dbReference type="Rhea" id="RHEA:46608"/>
        <dbReference type="Rhea" id="RHEA-COMP:11060"/>
        <dbReference type="Rhea" id="RHEA-COMP:11605"/>
        <dbReference type="ChEBI" id="CHEBI:15378"/>
        <dbReference type="ChEBI" id="CHEBI:30013"/>
        <dbReference type="ChEBI" id="CHEBI:30616"/>
        <dbReference type="ChEBI" id="CHEBI:61977"/>
        <dbReference type="ChEBI" id="CHEBI:456216"/>
        <dbReference type="EC" id="2.7.11.1"/>
    </reaction>
</comment>
<keyword evidence="3" id="KW-0808">Transferase</keyword>
<sequence length="735" mass="81832">MGAVYQAKDLKRQGTMCAIKEMSLSMVPPAEQGQAIQNFKIEAKMLWGLDHPSLPRVMGFFSENQRYYLVMEYIDGQTLEELLERNKGPFPERRVLGWARQLCEVLEFLHQQKPPIIFRDMKPGNVMLARNGQIKLIDFGIARFFRFSGNPDTQLLGTPGFAPPEQYGRAQTDERSDIYALGMTLFQLLTNTLSETGFGLKDVRSNYPQISSTVARALEKATALDAEQRYESVAAFRRAILGEGNFVFESGEIASTTEELVELCSKYPEEASDYLAAGEIELWLDEIGEHTLSQKARRIHESISDPHESIMQFMRLIVSNNPRVRLPIARSSNGQLAAVESRVAAPPYSHPSQRLQLNRRPTSGILVSPRMLDFGIVYPGGSSPLLLTISGQQGQPVRGRIQTSDNWIRIDRTVFDGVSTSIDVRVNTMQFHRYIGRMNGSIVLLPEDGQSEIVIKVEADIQDYSANGGFRRGKTWVPDMDDEEEEEELVVTPSGQVFLGNQPLPHSRRVRAAEYKKYAPVSSLSRNGSQQAQWDPWPITPVQLFWQQRALTFVAAFMTSSLLYILSSSRQPLPLAPNPWALFVLAGMVPASTVGALLVAWKSDWPWQETINRAVTGMTSVLGGLALSRLLWFSLLPPLGVLQLCVMLVLAATLATTGVEEEISVKMLMAVRWCLLRLPLICKLGAVIVGALLGYALTWGAVSWGFTGFGMLVGIGVISALVWQVDSLLKQKPPR</sequence>
<feature type="transmembrane region" description="Helical" evidence="9">
    <location>
        <begin position="641"/>
        <end position="659"/>
    </location>
</feature>
<dbReference type="Pfam" id="PF00069">
    <property type="entry name" value="Pkinase"/>
    <property type="match status" value="1"/>
</dbReference>
<keyword evidence="5" id="KW-0418">Kinase</keyword>
<comment type="caution">
    <text evidence="11">The sequence shown here is derived from an EMBL/GenBank/DDBJ whole genome shotgun (WGS) entry which is preliminary data.</text>
</comment>
<evidence type="ECO:0000256" key="3">
    <source>
        <dbReference type="ARBA" id="ARBA00022679"/>
    </source>
</evidence>
<name>A0A401ZUP3_9CHLR</name>
<dbReference type="PANTHER" id="PTHR24363:SF0">
    <property type="entry name" value="SERINE_THREONINE KINASE LIKE DOMAIN CONTAINING 1"/>
    <property type="match status" value="1"/>
</dbReference>
<keyword evidence="4" id="KW-0547">Nucleotide-binding</keyword>
<dbReference type="SUPFAM" id="SSF56112">
    <property type="entry name" value="Protein kinase-like (PK-like)"/>
    <property type="match status" value="1"/>
</dbReference>
<keyword evidence="6" id="KW-0067">ATP-binding</keyword>
<evidence type="ECO:0000256" key="5">
    <source>
        <dbReference type="ARBA" id="ARBA00022777"/>
    </source>
</evidence>
<comment type="catalytic activity">
    <reaction evidence="8">
        <text>L-seryl-[protein] + ATP = O-phospho-L-seryl-[protein] + ADP + H(+)</text>
        <dbReference type="Rhea" id="RHEA:17989"/>
        <dbReference type="Rhea" id="RHEA-COMP:9863"/>
        <dbReference type="Rhea" id="RHEA-COMP:11604"/>
        <dbReference type="ChEBI" id="CHEBI:15378"/>
        <dbReference type="ChEBI" id="CHEBI:29999"/>
        <dbReference type="ChEBI" id="CHEBI:30616"/>
        <dbReference type="ChEBI" id="CHEBI:83421"/>
        <dbReference type="ChEBI" id="CHEBI:456216"/>
        <dbReference type="EC" id="2.7.11.1"/>
    </reaction>
</comment>
<dbReference type="CDD" id="cd14014">
    <property type="entry name" value="STKc_PknB_like"/>
    <property type="match status" value="1"/>
</dbReference>